<dbReference type="Gene3D" id="1.10.287.110">
    <property type="entry name" value="DnaJ domain"/>
    <property type="match status" value="1"/>
</dbReference>
<feature type="non-terminal residue" evidence="2">
    <location>
        <position position="1"/>
    </location>
</feature>
<reference evidence="2" key="1">
    <citation type="submission" date="2015-07" db="EMBL/GenBank/DDBJ databases">
        <title>Transcriptome Assembly of Anthurium amnicola.</title>
        <authorList>
            <person name="Suzuki J."/>
        </authorList>
    </citation>
    <scope>NUCLEOTIDE SEQUENCE</scope>
</reference>
<dbReference type="CDD" id="cd06257">
    <property type="entry name" value="DnaJ"/>
    <property type="match status" value="1"/>
</dbReference>
<dbReference type="SUPFAM" id="SSF46565">
    <property type="entry name" value="Chaperone J-domain"/>
    <property type="match status" value="1"/>
</dbReference>
<dbReference type="PANTHER" id="PTHR45496:SF1">
    <property type="entry name" value="CHAPERONE DNAJ-DOMAIN SUPERFAMILY PROTEIN"/>
    <property type="match status" value="1"/>
</dbReference>
<proteinExistence type="predicted"/>
<dbReference type="EMBL" id="GDJX01014985">
    <property type="protein sequence ID" value="JAT52951.1"/>
    <property type="molecule type" value="Transcribed_RNA"/>
</dbReference>
<sequence length="172" mass="18128">KGLLRTAASRAAPVRSAVLASPKSEIGSSAHWACAKGMDRGAGGPPGPAWLLDIAGKLLEARDLVGSKAFLERAMEADPLLDGVDRILAVVDVLLASQRRRVNNPVDLYALLLLDPSSGGRSASAVRLQYSRLARLLHPTRRQGSDGFQSPSFSDAAGEAFKLVSDAWAVLS</sequence>
<evidence type="ECO:0000259" key="1">
    <source>
        <dbReference type="PROSITE" id="PS50076"/>
    </source>
</evidence>
<dbReference type="PROSITE" id="PS50076">
    <property type="entry name" value="DNAJ_2"/>
    <property type="match status" value="1"/>
</dbReference>
<dbReference type="PANTHER" id="PTHR45496">
    <property type="entry name" value="CHAPERONE DNAJ-DOMAIN SUPERFAMILY PROTEIN"/>
    <property type="match status" value="1"/>
</dbReference>
<dbReference type="InterPro" id="IPR036869">
    <property type="entry name" value="J_dom_sf"/>
</dbReference>
<organism evidence="2">
    <name type="scientific">Anthurium amnicola</name>
    <dbReference type="NCBI Taxonomy" id="1678845"/>
    <lineage>
        <taxon>Eukaryota</taxon>
        <taxon>Viridiplantae</taxon>
        <taxon>Streptophyta</taxon>
        <taxon>Embryophyta</taxon>
        <taxon>Tracheophyta</taxon>
        <taxon>Spermatophyta</taxon>
        <taxon>Magnoliopsida</taxon>
        <taxon>Liliopsida</taxon>
        <taxon>Araceae</taxon>
        <taxon>Pothoideae</taxon>
        <taxon>Potheae</taxon>
        <taxon>Anthurium</taxon>
    </lineage>
</organism>
<name>A0A1D1YE93_9ARAE</name>
<evidence type="ECO:0000313" key="2">
    <source>
        <dbReference type="EMBL" id="JAT52951.1"/>
    </source>
</evidence>
<feature type="domain" description="J" evidence="1">
    <location>
        <begin position="107"/>
        <end position="172"/>
    </location>
</feature>
<gene>
    <name evidence="2" type="primary">ATJ13_4</name>
    <name evidence="2" type="ORF">g.139557</name>
</gene>
<dbReference type="AlphaFoldDB" id="A0A1D1YE93"/>
<accession>A0A1D1YE93</accession>
<dbReference type="InterPro" id="IPR053052">
    <property type="entry name" value="Imprinting_Balance_Reg"/>
</dbReference>
<protein>
    <submittedName>
        <fullName evidence="2">Chaperone protein dnaJ 13</fullName>
    </submittedName>
</protein>
<dbReference type="InterPro" id="IPR001623">
    <property type="entry name" value="DnaJ_domain"/>
</dbReference>
<dbReference type="GO" id="GO:0005783">
    <property type="term" value="C:endoplasmic reticulum"/>
    <property type="evidence" value="ECO:0007669"/>
    <property type="project" value="UniProtKB-ARBA"/>
</dbReference>
<feature type="non-terminal residue" evidence="2">
    <location>
        <position position="172"/>
    </location>
</feature>